<dbReference type="AlphaFoldDB" id="A0A392S2S9"/>
<comment type="caution">
    <text evidence="1">The sequence shown here is derived from an EMBL/GenBank/DDBJ whole genome shotgun (WGS) entry which is preliminary data.</text>
</comment>
<evidence type="ECO:0000313" key="1">
    <source>
        <dbReference type="EMBL" id="MCI42989.1"/>
    </source>
</evidence>
<protein>
    <submittedName>
        <fullName evidence="1">Uncharacterized protein</fullName>
    </submittedName>
</protein>
<organism evidence="1 2">
    <name type="scientific">Trifolium medium</name>
    <dbReference type="NCBI Taxonomy" id="97028"/>
    <lineage>
        <taxon>Eukaryota</taxon>
        <taxon>Viridiplantae</taxon>
        <taxon>Streptophyta</taxon>
        <taxon>Embryophyta</taxon>
        <taxon>Tracheophyta</taxon>
        <taxon>Spermatophyta</taxon>
        <taxon>Magnoliopsida</taxon>
        <taxon>eudicotyledons</taxon>
        <taxon>Gunneridae</taxon>
        <taxon>Pentapetalae</taxon>
        <taxon>rosids</taxon>
        <taxon>fabids</taxon>
        <taxon>Fabales</taxon>
        <taxon>Fabaceae</taxon>
        <taxon>Papilionoideae</taxon>
        <taxon>50 kb inversion clade</taxon>
        <taxon>NPAAA clade</taxon>
        <taxon>Hologalegina</taxon>
        <taxon>IRL clade</taxon>
        <taxon>Trifolieae</taxon>
        <taxon>Trifolium</taxon>
    </lineage>
</organism>
<proteinExistence type="predicted"/>
<reference evidence="1 2" key="1">
    <citation type="journal article" date="2018" name="Front. Plant Sci.">
        <title>Red Clover (Trifolium pratense) and Zigzag Clover (T. medium) - A Picture of Genomic Similarities and Differences.</title>
        <authorList>
            <person name="Dluhosova J."/>
            <person name="Istvanek J."/>
            <person name="Nedelnik J."/>
            <person name="Repkova J."/>
        </authorList>
    </citation>
    <scope>NUCLEOTIDE SEQUENCE [LARGE SCALE GENOMIC DNA]</scope>
    <source>
        <strain evidence="2">cv. 10/8</strain>
        <tissue evidence="1">Leaf</tissue>
    </source>
</reference>
<accession>A0A392S2S9</accession>
<dbReference type="Proteomes" id="UP000265520">
    <property type="component" value="Unassembled WGS sequence"/>
</dbReference>
<dbReference type="EMBL" id="LXQA010311702">
    <property type="protein sequence ID" value="MCI42989.1"/>
    <property type="molecule type" value="Genomic_DNA"/>
</dbReference>
<keyword evidence="2" id="KW-1185">Reference proteome</keyword>
<name>A0A392S2S9_9FABA</name>
<sequence>LRERKHDVPDWTKAQYTKAQMRKGPIHVAKHEIITQGKDNRVLCST</sequence>
<feature type="non-terminal residue" evidence="1">
    <location>
        <position position="1"/>
    </location>
</feature>
<evidence type="ECO:0000313" key="2">
    <source>
        <dbReference type="Proteomes" id="UP000265520"/>
    </source>
</evidence>